<sequence>MQNVTVSDLVTDLELKVISGEEFLNRPITTSDIQRPGLELTGYFNYYPAERVQLFGRTEYTYMNKMTSDERLLIMRRMSREETPCFIFSRHFQPEYEVIQAAGENQIPVLSGREATTQLSSSLTNYLQARLAERESVHGVFVEVYGLGILLTGSSGVGKSETALELIRNGHRLVADDRVDLFQRDENTLMGEAPAILQNMMEIRGLGIIDVMNLYGAGAVRQRQQLHMIIDLKRWEPGEKFDRLGNEPEMVDILGVRVNKITLPVQMGRNISNIVEVAAMNFRARSMGFDAAKAFEQRLSDLIAQNSGGDR</sequence>
<evidence type="ECO:0000256" key="1">
    <source>
        <dbReference type="ARBA" id="ARBA00001120"/>
    </source>
</evidence>
<dbReference type="HAMAP" id="MF_01249">
    <property type="entry name" value="HPr_kinase"/>
    <property type="match status" value="1"/>
</dbReference>
<dbReference type="RefSeq" id="WP_067979157.1">
    <property type="nucleotide sequence ID" value="NZ_CP014163.1"/>
</dbReference>
<dbReference type="GO" id="GO:0005524">
    <property type="term" value="F:ATP binding"/>
    <property type="evidence" value="ECO:0007669"/>
    <property type="project" value="UniProtKB-UniRule"/>
</dbReference>
<keyword evidence="8 16" id="KW-0547">Nucleotide-binding</keyword>
<evidence type="ECO:0000256" key="6">
    <source>
        <dbReference type="ARBA" id="ARBA00022679"/>
    </source>
</evidence>
<dbReference type="AlphaFoldDB" id="A0A0X8FLI1"/>
<evidence type="ECO:0000256" key="12">
    <source>
        <dbReference type="ARBA" id="ARBA00023268"/>
    </source>
</evidence>
<dbReference type="EMBL" id="CP014163">
    <property type="protein sequence ID" value="AMB99432.1"/>
    <property type="molecule type" value="Genomic_DNA"/>
</dbReference>
<protein>
    <recommendedName>
        <fullName evidence="4 16">HPr kinase/phosphorylase</fullName>
        <shortName evidence="16">HPrK/P</shortName>
        <ecNumber evidence="16">2.7.11.-</ecNumber>
        <ecNumber evidence="16">2.7.4.-</ecNumber>
    </recommendedName>
    <alternativeName>
        <fullName evidence="14 16">HPr(Ser) kinase/phosphorylase</fullName>
    </alternativeName>
</protein>
<dbReference type="NCBIfam" id="TIGR00679">
    <property type="entry name" value="hpr-ser"/>
    <property type="match status" value="1"/>
</dbReference>
<keyword evidence="12 16" id="KW-0511">Multifunctional enzyme</keyword>
<dbReference type="CDD" id="cd01918">
    <property type="entry name" value="HprK_C"/>
    <property type="match status" value="1"/>
</dbReference>
<feature type="region of interest" description="Important for the catalytic mechanism of both phosphorylation and dephosphorylation" evidence="16">
    <location>
        <begin position="201"/>
        <end position="210"/>
    </location>
</feature>
<dbReference type="GO" id="GO:0004674">
    <property type="term" value="F:protein serine/threonine kinase activity"/>
    <property type="evidence" value="ECO:0007669"/>
    <property type="project" value="UniProtKB-KW"/>
</dbReference>
<comment type="catalytic activity">
    <reaction evidence="1 16">
        <text>[HPr protein]-L-serine + ATP = [HPr protein]-O-phospho-L-serine + ADP + H(+)</text>
        <dbReference type="Rhea" id="RHEA:46600"/>
        <dbReference type="Rhea" id="RHEA-COMP:11602"/>
        <dbReference type="Rhea" id="RHEA-COMP:11603"/>
        <dbReference type="ChEBI" id="CHEBI:15378"/>
        <dbReference type="ChEBI" id="CHEBI:29999"/>
        <dbReference type="ChEBI" id="CHEBI:30616"/>
        <dbReference type="ChEBI" id="CHEBI:83421"/>
        <dbReference type="ChEBI" id="CHEBI:456216"/>
    </reaction>
</comment>
<comment type="subunit">
    <text evidence="16">Homohexamer.</text>
</comment>
<evidence type="ECO:0000256" key="15">
    <source>
        <dbReference type="ARBA" id="ARBA00047657"/>
    </source>
</evidence>
<dbReference type="Pfam" id="PF07475">
    <property type="entry name" value="Hpr_kinase_C"/>
    <property type="match status" value="1"/>
</dbReference>
<feature type="active site" evidence="16">
    <location>
        <position position="243"/>
    </location>
</feature>
<comment type="cofactor">
    <cofactor evidence="2 16">
        <name>Mg(2+)</name>
        <dbReference type="ChEBI" id="CHEBI:18420"/>
    </cofactor>
</comment>
<evidence type="ECO:0000256" key="2">
    <source>
        <dbReference type="ARBA" id="ARBA00001946"/>
    </source>
</evidence>
<feature type="binding site" evidence="16">
    <location>
        <begin position="153"/>
        <end position="160"/>
    </location>
    <ligand>
        <name>ATP</name>
        <dbReference type="ChEBI" id="CHEBI:30616"/>
    </ligand>
</feature>
<keyword evidence="10 16" id="KW-0067">ATP-binding</keyword>
<feature type="binding site" evidence="16">
    <location>
        <position position="202"/>
    </location>
    <ligand>
        <name>Mg(2+)</name>
        <dbReference type="ChEBI" id="CHEBI:18420"/>
    </ligand>
</feature>
<dbReference type="Pfam" id="PF02603">
    <property type="entry name" value="Hpr_kinase_N"/>
    <property type="match status" value="1"/>
</dbReference>
<evidence type="ECO:0000256" key="9">
    <source>
        <dbReference type="ARBA" id="ARBA00022777"/>
    </source>
</evidence>
<keyword evidence="6 16" id="KW-0808">Transferase</keyword>
<feature type="active site" evidence="16">
    <location>
        <position position="159"/>
    </location>
</feature>
<accession>A0A0X8FLI1</accession>
<evidence type="ECO:0000256" key="5">
    <source>
        <dbReference type="ARBA" id="ARBA00022527"/>
    </source>
</evidence>
<dbReference type="KEGG" id="auh:AWM75_05225"/>
<evidence type="ECO:0000256" key="4">
    <source>
        <dbReference type="ARBA" id="ARBA00018922"/>
    </source>
</evidence>
<comment type="function">
    <text evidence="16">Catalyzes the ATP- as well as the pyrophosphate-dependent phosphorylation of a specific serine residue in HPr, a phosphocarrier protein of the phosphoenolpyruvate-dependent sugar phosphotransferase system (PTS). HprK/P also catalyzes the pyrophosphate-producing, inorganic phosphate-dependent dephosphorylation (phosphorolysis) of seryl-phosphorylated HPr (P-Ser-HPr). The two antagonistic activities of HprK/P are regulated by several intracellular metabolites, which change their concentration in response to the absence or presence of rapidly metabolisable carbon sources (glucose, fructose, etc.) in the growth medium. Therefore, by controlling the phosphorylation state of HPr, HPrK/P is a sensor enzyme that plays a major role in the regulation of carbon metabolism and sugar transport: it mediates carbon catabolite repression (CCR), and regulates PTS-catalyzed carbohydrate uptake and inducer exclusion.</text>
</comment>
<evidence type="ECO:0000313" key="18">
    <source>
        <dbReference type="Proteomes" id="UP000062260"/>
    </source>
</evidence>
<name>A0A0X8FLI1_9LACT</name>
<evidence type="ECO:0000256" key="3">
    <source>
        <dbReference type="ARBA" id="ARBA00006883"/>
    </source>
</evidence>
<dbReference type="EC" id="2.7.11.-" evidence="16"/>
<dbReference type="GO" id="GO:0000155">
    <property type="term" value="F:phosphorelay sensor kinase activity"/>
    <property type="evidence" value="ECO:0007669"/>
    <property type="project" value="InterPro"/>
</dbReference>
<dbReference type="GO" id="GO:0000287">
    <property type="term" value="F:magnesium ion binding"/>
    <property type="evidence" value="ECO:0007669"/>
    <property type="project" value="UniProtKB-UniRule"/>
</dbReference>
<feature type="binding site" evidence="16">
    <location>
        <position position="160"/>
    </location>
    <ligand>
        <name>Mg(2+)</name>
        <dbReference type="ChEBI" id="CHEBI:18420"/>
    </ligand>
</feature>
<keyword evidence="18" id="KW-1185">Reference proteome</keyword>
<dbReference type="InterPro" id="IPR011126">
    <property type="entry name" value="Hpr_kin/Pase_Hpr_N"/>
</dbReference>
<dbReference type="InterPro" id="IPR028979">
    <property type="entry name" value="Ser_kin/Pase_Hpr-like_N_sf"/>
</dbReference>
<dbReference type="GO" id="GO:0004712">
    <property type="term" value="F:protein serine/threonine/tyrosine kinase activity"/>
    <property type="evidence" value="ECO:0007669"/>
    <property type="project" value="UniProtKB-UniRule"/>
</dbReference>
<evidence type="ECO:0000256" key="8">
    <source>
        <dbReference type="ARBA" id="ARBA00022741"/>
    </source>
</evidence>
<dbReference type="PANTHER" id="PTHR30305">
    <property type="entry name" value="PROTEIN YJDM-RELATED"/>
    <property type="match status" value="1"/>
</dbReference>
<dbReference type="OrthoDB" id="9778803at2"/>
<comment type="catalytic activity">
    <reaction evidence="15 16">
        <text>[HPr protein]-O-phospho-L-serine + phosphate + H(+) = [HPr protein]-L-serine + diphosphate</text>
        <dbReference type="Rhea" id="RHEA:46604"/>
        <dbReference type="Rhea" id="RHEA-COMP:11602"/>
        <dbReference type="Rhea" id="RHEA-COMP:11603"/>
        <dbReference type="ChEBI" id="CHEBI:15378"/>
        <dbReference type="ChEBI" id="CHEBI:29999"/>
        <dbReference type="ChEBI" id="CHEBI:33019"/>
        <dbReference type="ChEBI" id="CHEBI:43474"/>
        <dbReference type="ChEBI" id="CHEBI:83421"/>
    </reaction>
</comment>
<feature type="active site" description="Proton acceptor; for phosphorylation activity. Proton donor; for dephosphorylation activity" evidence="16">
    <location>
        <position position="177"/>
    </location>
</feature>
<evidence type="ECO:0000313" key="17">
    <source>
        <dbReference type="EMBL" id="AMB99432.1"/>
    </source>
</evidence>
<evidence type="ECO:0000256" key="7">
    <source>
        <dbReference type="ARBA" id="ARBA00022723"/>
    </source>
</evidence>
<comment type="domain">
    <text evidence="16">The Walker A ATP-binding motif also binds Pi and PPi.</text>
</comment>
<keyword evidence="5 16" id="KW-0723">Serine/threonine-protein kinase</keyword>
<dbReference type="InterPro" id="IPR011104">
    <property type="entry name" value="Hpr_kin/Pase_C"/>
</dbReference>
<dbReference type="STRING" id="128944.AWM75_05225"/>
<dbReference type="Proteomes" id="UP000062260">
    <property type="component" value="Chromosome"/>
</dbReference>
<dbReference type="GO" id="GO:0006109">
    <property type="term" value="P:regulation of carbohydrate metabolic process"/>
    <property type="evidence" value="ECO:0007669"/>
    <property type="project" value="UniProtKB-UniRule"/>
</dbReference>
<keyword evidence="9 16" id="KW-0418">Kinase</keyword>
<dbReference type="Gene3D" id="3.40.1390.20">
    <property type="entry name" value="HprK N-terminal domain-like"/>
    <property type="match status" value="1"/>
</dbReference>
<organism evidence="17 18">
    <name type="scientific">Aerococcus urinaehominis</name>
    <dbReference type="NCBI Taxonomy" id="128944"/>
    <lineage>
        <taxon>Bacteria</taxon>
        <taxon>Bacillati</taxon>
        <taxon>Bacillota</taxon>
        <taxon>Bacilli</taxon>
        <taxon>Lactobacillales</taxon>
        <taxon>Aerococcaceae</taxon>
        <taxon>Aerococcus</taxon>
    </lineage>
</organism>
<feature type="region of interest" description="Important for the catalytic mechanism of dephosphorylation" evidence="16">
    <location>
        <begin position="264"/>
        <end position="269"/>
    </location>
</feature>
<reference evidence="17 18" key="1">
    <citation type="journal article" date="2016" name="Genome Announc.">
        <title>Complete Genome Sequences of Aerococcus christensenii CCUG 28831T, Aerococcus sanguinicola CCUG 43001T, Aerococcus urinae CCUG 36881T, Aerococcus urinaeequi CCUG 28094T, Aerococcus urinaehominis CCUG 42038 BT, and Aerococcus viridans CCUG 4311T.</title>
        <authorList>
            <person name="Carkaci D."/>
            <person name="Dargis R."/>
            <person name="Nielsen X.C."/>
            <person name="Skovgaard O."/>
            <person name="Fuursted K."/>
            <person name="Christensen J.J."/>
        </authorList>
    </citation>
    <scope>NUCLEOTIDE SEQUENCE [LARGE SCALE GENOMIC DNA]</scope>
    <source>
        <strain evidence="17 18">CCUG42038B</strain>
    </source>
</reference>
<gene>
    <name evidence="16" type="primary">hprK</name>
    <name evidence="17" type="ORF">AWM75_05225</name>
</gene>
<evidence type="ECO:0000256" key="11">
    <source>
        <dbReference type="ARBA" id="ARBA00022842"/>
    </source>
</evidence>
<keyword evidence="7 16" id="KW-0479">Metal-binding</keyword>
<dbReference type="Gene3D" id="3.40.50.300">
    <property type="entry name" value="P-loop containing nucleotide triphosphate hydrolases"/>
    <property type="match status" value="1"/>
</dbReference>
<dbReference type="PANTHER" id="PTHR30305:SF1">
    <property type="entry name" value="HPR KINASE_PHOSPHORYLASE"/>
    <property type="match status" value="1"/>
</dbReference>
<keyword evidence="11 16" id="KW-0460">Magnesium</keyword>
<reference evidence="18" key="2">
    <citation type="submission" date="2016-01" db="EMBL/GenBank/DDBJ databases">
        <title>Six Aerococcus type strain genome sequencing and assembly using PacBio and Illumina Hiseq.</title>
        <authorList>
            <person name="Carkaci D."/>
            <person name="Dargis R."/>
            <person name="Nielsen X.C."/>
            <person name="Skovgaard O."/>
            <person name="Fuursted K."/>
            <person name="Christensen J.J."/>
        </authorList>
    </citation>
    <scope>NUCLEOTIDE SEQUENCE [LARGE SCALE GENOMIC DNA]</scope>
    <source>
        <strain evidence="18">CCUG42038B</strain>
    </source>
</reference>
<comment type="miscellaneous">
    <text evidence="16">Both phosphorylation and phosphorolysis are carried out by the same active site and suggest a common mechanism for both reactions.</text>
</comment>
<evidence type="ECO:0000256" key="13">
    <source>
        <dbReference type="ARBA" id="ARBA00023277"/>
    </source>
</evidence>
<evidence type="ECO:0000256" key="14">
    <source>
        <dbReference type="ARBA" id="ARBA00033012"/>
    </source>
</evidence>
<dbReference type="FunFam" id="3.40.50.300:FF:000174">
    <property type="entry name" value="HPr kinase/phosphorylase"/>
    <property type="match status" value="1"/>
</dbReference>
<dbReference type="EC" id="2.7.4.-" evidence="16"/>
<evidence type="ECO:0000256" key="10">
    <source>
        <dbReference type="ARBA" id="ARBA00022840"/>
    </source>
</evidence>
<proteinExistence type="inferred from homology"/>
<feature type="active site" evidence="16">
    <location>
        <position position="138"/>
    </location>
</feature>
<comment type="similarity">
    <text evidence="3 16">Belongs to the HPrK/P family.</text>
</comment>
<evidence type="ECO:0000256" key="16">
    <source>
        <dbReference type="HAMAP-Rule" id="MF_01249"/>
    </source>
</evidence>
<keyword evidence="13 16" id="KW-0119">Carbohydrate metabolism</keyword>
<dbReference type="InterPro" id="IPR003755">
    <property type="entry name" value="HPr(Ser)_kin/Pase"/>
</dbReference>
<dbReference type="SUPFAM" id="SSF53795">
    <property type="entry name" value="PEP carboxykinase-like"/>
    <property type="match status" value="1"/>
</dbReference>
<dbReference type="SUPFAM" id="SSF75138">
    <property type="entry name" value="HprK N-terminal domain-like"/>
    <property type="match status" value="1"/>
</dbReference>
<dbReference type="InterPro" id="IPR027417">
    <property type="entry name" value="P-loop_NTPase"/>
</dbReference>